<dbReference type="OrthoDB" id="1939479at2759"/>
<organism evidence="6 7">
    <name type="scientific">Basidiobolus meristosporus CBS 931.73</name>
    <dbReference type="NCBI Taxonomy" id="1314790"/>
    <lineage>
        <taxon>Eukaryota</taxon>
        <taxon>Fungi</taxon>
        <taxon>Fungi incertae sedis</taxon>
        <taxon>Zoopagomycota</taxon>
        <taxon>Entomophthoromycotina</taxon>
        <taxon>Basidiobolomycetes</taxon>
        <taxon>Basidiobolales</taxon>
        <taxon>Basidiobolaceae</taxon>
        <taxon>Basidiobolus</taxon>
    </lineage>
</organism>
<evidence type="ECO:0000256" key="3">
    <source>
        <dbReference type="ARBA" id="ARBA00022801"/>
    </source>
</evidence>
<dbReference type="PANTHER" id="PTHR12606:SF141">
    <property type="entry name" value="GH15225P-RELATED"/>
    <property type="match status" value="1"/>
</dbReference>
<accession>A0A1Y1YNF6</accession>
<reference evidence="6 7" key="1">
    <citation type="submission" date="2016-07" db="EMBL/GenBank/DDBJ databases">
        <title>Pervasive Adenine N6-methylation of Active Genes in Fungi.</title>
        <authorList>
            <consortium name="DOE Joint Genome Institute"/>
            <person name="Mondo S.J."/>
            <person name="Dannebaum R.O."/>
            <person name="Kuo R.C."/>
            <person name="Labutti K."/>
            <person name="Haridas S."/>
            <person name="Kuo A."/>
            <person name="Salamov A."/>
            <person name="Ahrendt S.R."/>
            <person name="Lipzen A."/>
            <person name="Sullivan W."/>
            <person name="Andreopoulos W.B."/>
            <person name="Clum A."/>
            <person name="Lindquist E."/>
            <person name="Daum C."/>
            <person name="Ramamoorthy G.K."/>
            <person name="Gryganskyi A."/>
            <person name="Culley D."/>
            <person name="Magnuson J.K."/>
            <person name="James T.Y."/>
            <person name="O'Malley M.A."/>
            <person name="Stajich J.E."/>
            <person name="Spatafora J.W."/>
            <person name="Visel A."/>
            <person name="Grigoriev I.V."/>
        </authorList>
    </citation>
    <scope>NUCLEOTIDE SEQUENCE [LARGE SCALE GENOMIC DNA]</scope>
    <source>
        <strain evidence="6 7">CBS 931.73</strain>
    </source>
</reference>
<name>A0A1Y1YNF6_9FUNG</name>
<dbReference type="GO" id="GO:0005634">
    <property type="term" value="C:nucleus"/>
    <property type="evidence" value="ECO:0007669"/>
    <property type="project" value="TreeGrafter"/>
</dbReference>
<evidence type="ECO:0000256" key="2">
    <source>
        <dbReference type="ARBA" id="ARBA00022670"/>
    </source>
</evidence>
<dbReference type="GO" id="GO:0006508">
    <property type="term" value="P:proteolysis"/>
    <property type="evidence" value="ECO:0007669"/>
    <property type="project" value="UniProtKB-KW"/>
</dbReference>
<keyword evidence="3" id="KW-0378">Hydrolase</keyword>
<dbReference type="AlphaFoldDB" id="A0A1Y1YNF6"/>
<comment type="caution">
    <text evidence="6">The sequence shown here is derived from an EMBL/GenBank/DDBJ whole genome shotgun (WGS) entry which is preliminary data.</text>
</comment>
<gene>
    <name evidence="6" type="ORF">K493DRAFT_279895</name>
</gene>
<dbReference type="EMBL" id="MCFE01000102">
    <property type="protein sequence ID" value="ORX99114.1"/>
    <property type="molecule type" value="Genomic_DNA"/>
</dbReference>
<proteinExistence type="inferred from homology"/>
<dbReference type="InParanoid" id="A0A1Y1YNF6"/>
<dbReference type="GO" id="GO:0016926">
    <property type="term" value="P:protein desumoylation"/>
    <property type="evidence" value="ECO:0007669"/>
    <property type="project" value="TreeGrafter"/>
</dbReference>
<feature type="domain" description="Ubiquitin-like protease family profile" evidence="5">
    <location>
        <begin position="1"/>
        <end position="161"/>
    </location>
</feature>
<dbReference type="SUPFAM" id="SSF54001">
    <property type="entry name" value="Cysteine proteinases"/>
    <property type="match status" value="1"/>
</dbReference>
<evidence type="ECO:0000256" key="1">
    <source>
        <dbReference type="ARBA" id="ARBA00005234"/>
    </source>
</evidence>
<evidence type="ECO:0000256" key="4">
    <source>
        <dbReference type="ARBA" id="ARBA00022807"/>
    </source>
</evidence>
<evidence type="ECO:0000259" key="5">
    <source>
        <dbReference type="PROSITE" id="PS50600"/>
    </source>
</evidence>
<comment type="similarity">
    <text evidence="1">Belongs to the peptidase C48 family.</text>
</comment>
<keyword evidence="2" id="KW-0645">Protease</keyword>
<dbReference type="FunFam" id="3.40.395.10:FF:000001">
    <property type="entry name" value="Sentrin-specific protease 1"/>
    <property type="match status" value="1"/>
</dbReference>
<keyword evidence="4" id="KW-0788">Thiol protease</keyword>
<evidence type="ECO:0000313" key="7">
    <source>
        <dbReference type="Proteomes" id="UP000193498"/>
    </source>
</evidence>
<protein>
    <submittedName>
        <fullName evidence="6">Cysteine proteinase</fullName>
    </submittedName>
</protein>
<dbReference type="STRING" id="1314790.A0A1Y1YNF6"/>
<dbReference type="GO" id="GO:0016929">
    <property type="term" value="F:deSUMOylase activity"/>
    <property type="evidence" value="ECO:0007669"/>
    <property type="project" value="TreeGrafter"/>
</dbReference>
<dbReference type="InterPro" id="IPR038765">
    <property type="entry name" value="Papain-like_cys_pep_sf"/>
</dbReference>
<dbReference type="InterPro" id="IPR003653">
    <property type="entry name" value="Peptidase_C48_C"/>
</dbReference>
<dbReference type="PANTHER" id="PTHR12606">
    <property type="entry name" value="SENTRIN/SUMO-SPECIFIC PROTEASE"/>
    <property type="match status" value="1"/>
</dbReference>
<dbReference type="PROSITE" id="PS50600">
    <property type="entry name" value="ULP_PROTEASE"/>
    <property type="match status" value="1"/>
</dbReference>
<dbReference type="GO" id="GO:0080090">
    <property type="term" value="P:regulation of primary metabolic process"/>
    <property type="evidence" value="ECO:0007669"/>
    <property type="project" value="UniProtKB-ARBA"/>
</dbReference>
<keyword evidence="7" id="KW-1185">Reference proteome</keyword>
<dbReference type="Pfam" id="PF02902">
    <property type="entry name" value="Peptidase_C48"/>
    <property type="match status" value="1"/>
</dbReference>
<evidence type="ECO:0000313" key="6">
    <source>
        <dbReference type="EMBL" id="ORX99114.1"/>
    </source>
</evidence>
<sequence length="192" mass="22976">MTIHREDILRLRDNRWLNDELVNFYGALIMERANNQPEKYPAIHFFNTFFYPLLAEYGYTKVERWTRKIDLFAKELVFVPIHLGAHWCCAVIDIKQKRIDYYDPLLSNNPQCHQILQEYLGNEAKAKKGIELDLSEWTLNTPKQENSYDCGVFSCQYAEYRSRKSPLTFSQRHMHQFREQMIYEIVSVNLIN</sequence>
<dbReference type="Proteomes" id="UP000193498">
    <property type="component" value="Unassembled WGS sequence"/>
</dbReference>
<dbReference type="GO" id="GO:0060255">
    <property type="term" value="P:regulation of macromolecule metabolic process"/>
    <property type="evidence" value="ECO:0007669"/>
    <property type="project" value="UniProtKB-ARBA"/>
</dbReference>
<dbReference type="Gene3D" id="3.40.395.10">
    <property type="entry name" value="Adenoviral Proteinase, Chain A"/>
    <property type="match status" value="1"/>
</dbReference>